<gene>
    <name evidence="3" type="ORF">Hypma_013333</name>
</gene>
<comment type="caution">
    <text evidence="3">The sequence shown here is derived from an EMBL/GenBank/DDBJ whole genome shotgun (WGS) entry which is preliminary data.</text>
</comment>
<dbReference type="InterPro" id="IPR023631">
    <property type="entry name" value="Amidase_dom"/>
</dbReference>
<keyword evidence="1" id="KW-0472">Membrane</keyword>
<protein>
    <recommendedName>
        <fullName evidence="2">Amidase domain-containing protein</fullName>
    </recommendedName>
</protein>
<dbReference type="Pfam" id="PF01425">
    <property type="entry name" value="Amidase"/>
    <property type="match status" value="1"/>
</dbReference>
<proteinExistence type="predicted"/>
<organism evidence="3 4">
    <name type="scientific">Hypsizygus marmoreus</name>
    <name type="common">White beech mushroom</name>
    <name type="synonym">Agaricus marmoreus</name>
    <dbReference type="NCBI Taxonomy" id="39966"/>
    <lineage>
        <taxon>Eukaryota</taxon>
        <taxon>Fungi</taxon>
        <taxon>Dikarya</taxon>
        <taxon>Basidiomycota</taxon>
        <taxon>Agaricomycotina</taxon>
        <taxon>Agaricomycetes</taxon>
        <taxon>Agaricomycetidae</taxon>
        <taxon>Agaricales</taxon>
        <taxon>Tricholomatineae</taxon>
        <taxon>Lyophyllaceae</taxon>
        <taxon>Hypsizygus</taxon>
    </lineage>
</organism>
<name>A0A369JCT1_HYPMA</name>
<dbReference type="FunCoup" id="A0A369JCT1">
    <property type="interactions" value="183"/>
</dbReference>
<keyword evidence="1" id="KW-1133">Transmembrane helix</keyword>
<feature type="domain" description="Amidase" evidence="2">
    <location>
        <begin position="112"/>
        <end position="574"/>
    </location>
</feature>
<dbReference type="OrthoDB" id="1879366at2759"/>
<dbReference type="STRING" id="39966.A0A369JCT1"/>
<dbReference type="PANTHER" id="PTHR42678">
    <property type="entry name" value="AMIDASE"/>
    <property type="match status" value="1"/>
</dbReference>
<feature type="transmembrane region" description="Helical" evidence="1">
    <location>
        <begin position="41"/>
        <end position="62"/>
    </location>
</feature>
<keyword evidence="4" id="KW-1185">Reference proteome</keyword>
<evidence type="ECO:0000313" key="4">
    <source>
        <dbReference type="Proteomes" id="UP000076154"/>
    </source>
</evidence>
<dbReference type="AlphaFoldDB" id="A0A369JCT1"/>
<evidence type="ECO:0000259" key="2">
    <source>
        <dbReference type="Pfam" id="PF01425"/>
    </source>
</evidence>
<dbReference type="InterPro" id="IPR036928">
    <property type="entry name" value="AS_sf"/>
</dbReference>
<dbReference type="Proteomes" id="UP000076154">
    <property type="component" value="Unassembled WGS sequence"/>
</dbReference>
<dbReference type="EMBL" id="LUEZ02000077">
    <property type="protein sequence ID" value="RDB19688.1"/>
    <property type="molecule type" value="Genomic_DNA"/>
</dbReference>
<reference evidence="3" key="1">
    <citation type="submission" date="2018-04" db="EMBL/GenBank/DDBJ databases">
        <title>Whole genome sequencing of Hypsizygus marmoreus.</title>
        <authorList>
            <person name="Choi I.-G."/>
            <person name="Min B."/>
            <person name="Kim J.-G."/>
            <person name="Kim S."/>
            <person name="Oh Y.-L."/>
            <person name="Kong W.-S."/>
            <person name="Park H."/>
            <person name="Jeong J."/>
            <person name="Song E.-S."/>
        </authorList>
    </citation>
    <scope>NUCLEOTIDE SEQUENCE [LARGE SCALE GENOMIC DNA]</scope>
    <source>
        <strain evidence="3">51987-8</strain>
    </source>
</reference>
<evidence type="ECO:0000256" key="1">
    <source>
        <dbReference type="SAM" id="Phobius"/>
    </source>
</evidence>
<dbReference type="PANTHER" id="PTHR42678:SF34">
    <property type="entry name" value="OS04G0183300 PROTEIN"/>
    <property type="match status" value="1"/>
</dbReference>
<evidence type="ECO:0000313" key="3">
    <source>
        <dbReference type="EMBL" id="RDB19688.1"/>
    </source>
</evidence>
<dbReference type="SUPFAM" id="SSF75304">
    <property type="entry name" value="Amidase signature (AS) enzymes"/>
    <property type="match status" value="1"/>
</dbReference>
<sequence length="611" mass="66959">MDPNYNQEKQMPKSDDQPEDVDFQLLHVSSSKQYKSRVLKYITLCVFVLLATLSTIGCASPFHQPHSQARQDARPSNVSVLRAPALQDFNLFEDGILKIKSGLDAGVFTSEDLVRTYIARINEVNSTLHAVIQINTRMALADARRLDRERRNGSPRGPLHGIPILIKDNIGTDYRFGLETTSGSFALLGSKVEKDSTVVKRLRDKGAIILGTLNMSEFANARGIDIPPGWSPRGGQTMNPYYYNGDPCGSSSGSGVAAAVGLATVTLGTETDGSITCPSSHNNVVGIKPTLGLTSRHGVVPVSEHQDSVGPITRSIMDGAIVLNAIAGRDPEDTYTLKGPAYVPDFSQGLDRDALRGVRIGVPRDIVDRADNPYHPSVIAAFNQALKTMESLGAKIVDPVFFETFREITRSGNRYEDYVLDVDLKVQLNDYLGKLPNAQVRSLNDLIRFIDNDYRERPDGTKNQFKFLRAAKYPGRDATFDKALQFDINVGATRGIDRTLRRYRLNAIVLPATGFTSTPPAIAGYPIITVPLGFFPTNTQAKKSNNGKGPNFYPAPGIPFGISFLGGAWSDAALIKYAYAYEQSTQKRTSWEAKAQPWSIPKTQLLDIVGK</sequence>
<dbReference type="Gene3D" id="3.90.1300.10">
    <property type="entry name" value="Amidase signature (AS) domain"/>
    <property type="match status" value="1"/>
</dbReference>
<dbReference type="InParanoid" id="A0A369JCT1"/>
<accession>A0A369JCT1</accession>
<keyword evidence="1" id="KW-0812">Transmembrane</keyword>